<name>A0A975MS89_9GAMM</name>
<protein>
    <submittedName>
        <fullName evidence="4">Cytochrome-c peroxidase</fullName>
    </submittedName>
</protein>
<evidence type="ECO:0000256" key="2">
    <source>
        <dbReference type="ARBA" id="ARBA00023002"/>
    </source>
</evidence>
<proteinExistence type="predicted"/>
<dbReference type="GO" id="GO:0030313">
    <property type="term" value="C:cell envelope"/>
    <property type="evidence" value="ECO:0007669"/>
    <property type="project" value="UniProtKB-SubCell"/>
</dbReference>
<dbReference type="GO" id="GO:0004130">
    <property type="term" value="F:cytochrome-c peroxidase activity"/>
    <property type="evidence" value="ECO:0007669"/>
    <property type="project" value="TreeGrafter"/>
</dbReference>
<accession>A0A975MS89</accession>
<dbReference type="InterPro" id="IPR036909">
    <property type="entry name" value="Cyt_c-like_dom_sf"/>
</dbReference>
<comment type="subcellular location">
    <subcellularLocation>
        <location evidence="1">Cell envelope</location>
    </subcellularLocation>
</comment>
<dbReference type="InterPro" id="IPR051395">
    <property type="entry name" value="Cytochrome_c_Peroxidase/MauG"/>
</dbReference>
<keyword evidence="4" id="KW-0575">Peroxidase</keyword>
<gene>
    <name evidence="4" type="ORF">KEF85_10670</name>
</gene>
<dbReference type="PANTHER" id="PTHR30600">
    <property type="entry name" value="CYTOCHROME C PEROXIDASE-RELATED"/>
    <property type="match status" value="1"/>
</dbReference>
<organism evidence="4 5">
    <name type="scientific">Methylomonas paludis</name>
    <dbReference type="NCBI Taxonomy" id="1173101"/>
    <lineage>
        <taxon>Bacteria</taxon>
        <taxon>Pseudomonadati</taxon>
        <taxon>Pseudomonadota</taxon>
        <taxon>Gammaproteobacteria</taxon>
        <taxon>Methylococcales</taxon>
        <taxon>Methylococcaceae</taxon>
        <taxon>Methylomonas</taxon>
    </lineage>
</organism>
<keyword evidence="5" id="KW-1185">Reference proteome</keyword>
<dbReference type="KEGG" id="mpad:KEF85_10670"/>
<dbReference type="GO" id="GO:0020037">
    <property type="term" value="F:heme binding"/>
    <property type="evidence" value="ECO:0007669"/>
    <property type="project" value="InterPro"/>
</dbReference>
<dbReference type="Proteomes" id="UP000676649">
    <property type="component" value="Chromosome"/>
</dbReference>
<reference evidence="4" key="1">
    <citation type="submission" date="2021-04" db="EMBL/GenBank/DDBJ databases">
        <title>Draft genome sequence data of methanotrophic Methylovulum sp. strain S1L and Methylomonas sp. strain S2AM isolated from boreal lake water columns.</title>
        <authorList>
            <person name="Rissanen A.J."/>
            <person name="Mangayil R."/>
            <person name="Svenning M.M."/>
            <person name="Khanongnuch R."/>
        </authorList>
    </citation>
    <scope>NUCLEOTIDE SEQUENCE</scope>
    <source>
        <strain evidence="4">S2AM</strain>
    </source>
</reference>
<evidence type="ECO:0000313" key="5">
    <source>
        <dbReference type="Proteomes" id="UP000676649"/>
    </source>
</evidence>
<feature type="domain" description="Di-haem cytochrome c peroxidase" evidence="3">
    <location>
        <begin position="189"/>
        <end position="388"/>
    </location>
</feature>
<dbReference type="SUPFAM" id="SSF46626">
    <property type="entry name" value="Cytochrome c"/>
    <property type="match status" value="2"/>
</dbReference>
<dbReference type="Gene3D" id="1.10.760.10">
    <property type="entry name" value="Cytochrome c-like domain"/>
    <property type="match status" value="4"/>
</dbReference>
<dbReference type="Pfam" id="PF03150">
    <property type="entry name" value="CCP_MauG"/>
    <property type="match status" value="1"/>
</dbReference>
<keyword evidence="2" id="KW-0560">Oxidoreductase</keyword>
<sequence length="729" mass="77310">MLVGLMLLGIETSVLADGFGPLPISLKGTPLPAVPGLLDGPDPIVVDKDSAIALGKALFWDTNVGSDGMACASCHYHAGADGRTKNQLAPGGKFSTLATAQTFTHTASNGVGGPNASLKQADFPFYQLADPLDPGSTINFQSDDVFGSSGTFAGKFLSVTPRDFSLSVQTGSNDTCNRAADPVFHVGAIGTRKVTPRNAPTVINAVFNFRNFWDGRANNIFNGSSPWGDRDPNAGIWVRTGATTIAKQRLTLINSSLASLAVSPPLNDSEMSCSQRTFKDLARKILNRAPLEQQIVHYQDSVLGALSLSSPGNLQPGLNTYYRALVMDAFNSKYWSYPLRDKFGAPATPGAMPYAQIEANFSMFFGLAIQLYESTLVSDDSPFDRSGRNAQGLPTDLSATELSGLDQFRNSNCAMCHIGPAFTSAAIAINAQLVKTHPEAFGSPDIIIKTSNNVVTRSLSNAGNTLIDTGFGSTGVTPIEADIGLAGVDDLGLPLSFSQQYLQYLAGNNAAVYDAVVKTIRPCDFQVALALNVPTAIPRFFTQADGVIPQAQSTIDCATPSYAYQPTAAATKTELAKTNSGKTLAVVSGVLKIPSLRNIELTGPYMHNGSMSTLDQVLEFYARGGNFETPAKNFGFIFEQADLATNAGNRAAIVAFLKTLTDERVRYEKAPFDHPQINITHGHPGDDIAVSKTNPLSAALGADQYLVIDAVGANGRATAVKAFDQTLPH</sequence>
<dbReference type="InterPro" id="IPR004852">
    <property type="entry name" value="Di-haem_cyt_c_peroxidsae"/>
</dbReference>
<dbReference type="EMBL" id="CP073754">
    <property type="protein sequence ID" value="QWF72549.1"/>
    <property type="molecule type" value="Genomic_DNA"/>
</dbReference>
<dbReference type="GO" id="GO:0009055">
    <property type="term" value="F:electron transfer activity"/>
    <property type="evidence" value="ECO:0007669"/>
    <property type="project" value="InterPro"/>
</dbReference>
<evidence type="ECO:0000256" key="1">
    <source>
        <dbReference type="ARBA" id="ARBA00004196"/>
    </source>
</evidence>
<evidence type="ECO:0000313" key="4">
    <source>
        <dbReference type="EMBL" id="QWF72549.1"/>
    </source>
</evidence>
<dbReference type="AlphaFoldDB" id="A0A975MS89"/>
<evidence type="ECO:0000259" key="3">
    <source>
        <dbReference type="Pfam" id="PF03150"/>
    </source>
</evidence>